<proteinExistence type="predicted"/>
<dbReference type="Proteomes" id="UP001327560">
    <property type="component" value="Chromosome 9"/>
</dbReference>
<evidence type="ECO:0000313" key="4">
    <source>
        <dbReference type="Proteomes" id="UP001327560"/>
    </source>
</evidence>
<protein>
    <recommendedName>
        <fullName evidence="2">Retrotransposon gag domain-containing protein</fullName>
    </recommendedName>
</protein>
<evidence type="ECO:0000259" key="2">
    <source>
        <dbReference type="Pfam" id="PF03732"/>
    </source>
</evidence>
<evidence type="ECO:0000313" key="3">
    <source>
        <dbReference type="EMBL" id="WOL20664.1"/>
    </source>
</evidence>
<dbReference type="PANTHER" id="PTHR34482:SF49">
    <property type="entry name" value="RETROTRANSPOSON GAG DOMAIN-CONTAINING PROTEIN"/>
    <property type="match status" value="1"/>
</dbReference>
<dbReference type="EMBL" id="CP136898">
    <property type="protein sequence ID" value="WOL20664.1"/>
    <property type="molecule type" value="Genomic_DNA"/>
</dbReference>
<evidence type="ECO:0000256" key="1">
    <source>
        <dbReference type="SAM" id="MobiDB-lite"/>
    </source>
</evidence>
<gene>
    <name evidence="3" type="ORF">Cni_G29469</name>
</gene>
<reference evidence="3 4" key="1">
    <citation type="submission" date="2023-10" db="EMBL/GenBank/DDBJ databases">
        <title>Chromosome-scale genome assembly provides insights into flower coloration mechanisms of Canna indica.</title>
        <authorList>
            <person name="Li C."/>
        </authorList>
    </citation>
    <scope>NUCLEOTIDE SEQUENCE [LARGE SCALE GENOMIC DNA]</scope>
    <source>
        <tissue evidence="3">Flower</tissue>
    </source>
</reference>
<dbReference type="InterPro" id="IPR005162">
    <property type="entry name" value="Retrotrans_gag_dom"/>
</dbReference>
<sequence>MISPLGLEWKWRRYVVAEAVPVVPQAVGEGSTVHIPMAPLPQYVMLLPGPHGVLGGEESWESRMLRFHQIGKERFGSFGGSTDPMIARRWLAGVEDTFKALRCKEEEKVELATFYLINGAREWWRAQVAARDGADISWAKLKAGSRTVAEYEAKFDRLSEFCPQMVATEEDKAEHFFRGLNFAIQDRMSSHDDLGNYSRVVARALLVEHIHSMITQQKQKDRQGQLPLPLVAGGQDMSQGSHRA</sequence>
<organism evidence="3 4">
    <name type="scientific">Canna indica</name>
    <name type="common">Indian-shot</name>
    <dbReference type="NCBI Taxonomy" id="4628"/>
    <lineage>
        <taxon>Eukaryota</taxon>
        <taxon>Viridiplantae</taxon>
        <taxon>Streptophyta</taxon>
        <taxon>Embryophyta</taxon>
        <taxon>Tracheophyta</taxon>
        <taxon>Spermatophyta</taxon>
        <taxon>Magnoliopsida</taxon>
        <taxon>Liliopsida</taxon>
        <taxon>Zingiberales</taxon>
        <taxon>Cannaceae</taxon>
        <taxon>Canna</taxon>
    </lineage>
</organism>
<dbReference type="AlphaFoldDB" id="A0AAQ3L579"/>
<accession>A0AAQ3L579</accession>
<dbReference type="PANTHER" id="PTHR34482">
    <property type="entry name" value="DNA DAMAGE-INDUCIBLE PROTEIN 1-LIKE"/>
    <property type="match status" value="1"/>
</dbReference>
<feature type="domain" description="Retrotransposon gag" evidence="2">
    <location>
        <begin position="141"/>
        <end position="181"/>
    </location>
</feature>
<dbReference type="Pfam" id="PF03732">
    <property type="entry name" value="Retrotrans_gag"/>
    <property type="match status" value="1"/>
</dbReference>
<feature type="region of interest" description="Disordered" evidence="1">
    <location>
        <begin position="216"/>
        <end position="244"/>
    </location>
</feature>
<keyword evidence="4" id="KW-1185">Reference proteome</keyword>
<name>A0AAQ3L579_9LILI</name>